<keyword evidence="2" id="KW-1185">Reference proteome</keyword>
<organism evidence="1 2">
    <name type="scientific">Oedothorax gibbosus</name>
    <dbReference type="NCBI Taxonomy" id="931172"/>
    <lineage>
        <taxon>Eukaryota</taxon>
        <taxon>Metazoa</taxon>
        <taxon>Ecdysozoa</taxon>
        <taxon>Arthropoda</taxon>
        <taxon>Chelicerata</taxon>
        <taxon>Arachnida</taxon>
        <taxon>Araneae</taxon>
        <taxon>Araneomorphae</taxon>
        <taxon>Entelegynae</taxon>
        <taxon>Araneoidea</taxon>
        <taxon>Linyphiidae</taxon>
        <taxon>Erigoninae</taxon>
        <taxon>Oedothorax</taxon>
    </lineage>
</organism>
<accession>A0AAV6TLS5</accession>
<comment type="caution">
    <text evidence="1">The sequence shown here is derived from an EMBL/GenBank/DDBJ whole genome shotgun (WGS) entry which is preliminary data.</text>
</comment>
<dbReference type="AlphaFoldDB" id="A0AAV6TLS5"/>
<dbReference type="Proteomes" id="UP000827092">
    <property type="component" value="Unassembled WGS sequence"/>
</dbReference>
<reference evidence="1 2" key="1">
    <citation type="journal article" date="2022" name="Nat. Ecol. Evol.">
        <title>A masculinizing supergene underlies an exaggerated male reproductive morph in a spider.</title>
        <authorList>
            <person name="Hendrickx F."/>
            <person name="De Corte Z."/>
            <person name="Sonet G."/>
            <person name="Van Belleghem S.M."/>
            <person name="Kostlbacher S."/>
            <person name="Vangestel C."/>
        </authorList>
    </citation>
    <scope>NUCLEOTIDE SEQUENCE [LARGE SCALE GENOMIC DNA]</scope>
    <source>
        <strain evidence="1">W744_W776</strain>
    </source>
</reference>
<evidence type="ECO:0000313" key="2">
    <source>
        <dbReference type="Proteomes" id="UP000827092"/>
    </source>
</evidence>
<evidence type="ECO:0000313" key="1">
    <source>
        <dbReference type="EMBL" id="KAG8172719.1"/>
    </source>
</evidence>
<gene>
    <name evidence="1" type="ORF">JTE90_003908</name>
</gene>
<name>A0AAV6TLS5_9ARAC</name>
<sequence length="336" mass="39850">MMVHHLATVVEKKFAQLLSRLEQVDEAHTRLTMHQLTEHTILFCGNNLCTRFERYRDRLQHIVKDSIRSILCMVNIQDMSELIRDLQESYFPIQVLRLTNSLRKSSFIWNSILESWQEVQIGKEKEWHSKNLWRAIKSWIKNYHKSGNFGGPDDDVLKNFNTQMTLSMINSDSSMERKLIQMDHHKWFIRTQDGCLDLLTGHVGGPVPELYLLERKLDIETSREELLKLYNHSPDLEGLYELLTTKTFFQKYLKALFTDQTDDLYDTLYELVQESHTDLLEQQDYAHTMLHFYAHMCKFTAFEHDLLMYLLDVLSSIFIATNYERKFYVCKGETSN</sequence>
<dbReference type="EMBL" id="JAFNEN010002434">
    <property type="protein sequence ID" value="KAG8172719.1"/>
    <property type="molecule type" value="Genomic_DNA"/>
</dbReference>
<proteinExistence type="predicted"/>
<protein>
    <submittedName>
        <fullName evidence="1">Uncharacterized protein</fullName>
    </submittedName>
</protein>